<dbReference type="PROSITE" id="PS51257">
    <property type="entry name" value="PROKAR_LIPOPROTEIN"/>
    <property type="match status" value="1"/>
</dbReference>
<dbReference type="InterPro" id="IPR011990">
    <property type="entry name" value="TPR-like_helical_dom_sf"/>
</dbReference>
<reference evidence="9 10" key="1">
    <citation type="submission" date="2019-07" db="EMBL/GenBank/DDBJ databases">
        <title>Novel species of Flavobacterium.</title>
        <authorList>
            <person name="Liu Q."/>
            <person name="Xin Y.-H."/>
        </authorList>
    </citation>
    <scope>NUCLEOTIDE SEQUENCE [LARGE SCALE GENOMIC DNA]</scope>
    <source>
        <strain evidence="9 10">LB3P56</strain>
    </source>
</reference>
<dbReference type="OrthoDB" id="5694214at2"/>
<gene>
    <name evidence="9" type="ORF">FNW17_12110</name>
</gene>
<evidence type="ECO:0000256" key="1">
    <source>
        <dbReference type="ARBA" id="ARBA00004442"/>
    </source>
</evidence>
<protein>
    <submittedName>
        <fullName evidence="9">RagB/SusD family nutrient uptake outer membrane protein</fullName>
    </submittedName>
</protein>
<evidence type="ECO:0000256" key="2">
    <source>
        <dbReference type="ARBA" id="ARBA00006275"/>
    </source>
</evidence>
<keyword evidence="5" id="KW-0998">Cell outer membrane</keyword>
<dbReference type="RefSeq" id="WP_144071762.1">
    <property type="nucleotide sequence ID" value="NZ_VJZR01000011.1"/>
</dbReference>
<proteinExistence type="inferred from homology"/>
<accession>A0A553C866</accession>
<dbReference type="InterPro" id="IPR012944">
    <property type="entry name" value="SusD_RagB_dom"/>
</dbReference>
<dbReference type="GO" id="GO:0009279">
    <property type="term" value="C:cell outer membrane"/>
    <property type="evidence" value="ECO:0007669"/>
    <property type="project" value="UniProtKB-SubCell"/>
</dbReference>
<dbReference type="Gene3D" id="1.25.40.390">
    <property type="match status" value="1"/>
</dbReference>
<keyword evidence="4" id="KW-0472">Membrane</keyword>
<evidence type="ECO:0000256" key="4">
    <source>
        <dbReference type="ARBA" id="ARBA00023136"/>
    </source>
</evidence>
<evidence type="ECO:0000256" key="3">
    <source>
        <dbReference type="ARBA" id="ARBA00022729"/>
    </source>
</evidence>
<evidence type="ECO:0000259" key="7">
    <source>
        <dbReference type="Pfam" id="PF07980"/>
    </source>
</evidence>
<dbReference type="Proteomes" id="UP000318585">
    <property type="component" value="Unassembled WGS sequence"/>
</dbReference>
<evidence type="ECO:0000313" key="10">
    <source>
        <dbReference type="Proteomes" id="UP000318585"/>
    </source>
</evidence>
<dbReference type="Pfam" id="PF07980">
    <property type="entry name" value="SusD_RagB"/>
    <property type="match status" value="1"/>
</dbReference>
<comment type="subcellular location">
    <subcellularLocation>
        <location evidence="1">Cell outer membrane</location>
    </subcellularLocation>
</comment>
<evidence type="ECO:0000256" key="6">
    <source>
        <dbReference type="SAM" id="SignalP"/>
    </source>
</evidence>
<comment type="caution">
    <text evidence="9">The sequence shown here is derived from an EMBL/GenBank/DDBJ whole genome shotgun (WGS) entry which is preliminary data.</text>
</comment>
<evidence type="ECO:0000313" key="9">
    <source>
        <dbReference type="EMBL" id="TRX16701.1"/>
    </source>
</evidence>
<organism evidence="9 10">
    <name type="scientific">Flavobacterium franklandianum</name>
    <dbReference type="NCBI Taxonomy" id="2594430"/>
    <lineage>
        <taxon>Bacteria</taxon>
        <taxon>Pseudomonadati</taxon>
        <taxon>Bacteroidota</taxon>
        <taxon>Flavobacteriia</taxon>
        <taxon>Flavobacteriales</taxon>
        <taxon>Flavobacteriaceae</taxon>
        <taxon>Flavobacterium</taxon>
    </lineage>
</organism>
<dbReference type="InterPro" id="IPR033985">
    <property type="entry name" value="SusD-like_N"/>
</dbReference>
<sequence>MKKYSINNKVLLVCISVLLFSGCSDFLDTKPITSEISPPQDAQVLKNAQDAENAIKSCYQIFGNEYWQFDYFFLGDAGSDVAYAGGDGEDFFQIDEYRIISTDYVVARDWNHLNDFVKLCNKVINYVNTVPDLSPQRKDEMMGEASLYRALFRFQGVQTWGEFPIVTEYISSINQDNFETIYPSLYPSRKPVTDVYAAIIADCEVALVKAPAATSTPASKYKPNKGAANALLAKVYATMPNPDWAKVIQHSNAVIAGGYTLLPTYDFLFDNKHEGNAESIWEINGEGNGSVISAWCTDVFLGSNWKKFNTPSHAISNALATENKRRTSSIKKFPTTFADPYWTSYTQFPNPWKMRVSDATQNFYIFRLADILLLKAEALAHTGDLTGAMALVNQVRTRVSMPNIAPATSQDDAINKILNERFVELAFEGQRWFDLKREGKSIEVLSKQTYPKYNPVTQVFDIVLMPYATNITANDLLWPIPQAVLDNNPNLSQNPGY</sequence>
<comment type="similarity">
    <text evidence="2">Belongs to the SusD family.</text>
</comment>
<dbReference type="EMBL" id="VJZR01000011">
    <property type="protein sequence ID" value="TRX16701.1"/>
    <property type="molecule type" value="Genomic_DNA"/>
</dbReference>
<dbReference type="AlphaFoldDB" id="A0A553C866"/>
<keyword evidence="3 6" id="KW-0732">Signal</keyword>
<keyword evidence="10" id="KW-1185">Reference proteome</keyword>
<evidence type="ECO:0000256" key="5">
    <source>
        <dbReference type="ARBA" id="ARBA00023237"/>
    </source>
</evidence>
<dbReference type="Pfam" id="PF14322">
    <property type="entry name" value="SusD-like_3"/>
    <property type="match status" value="1"/>
</dbReference>
<feature type="domain" description="SusD-like N-terminal" evidence="8">
    <location>
        <begin position="95"/>
        <end position="236"/>
    </location>
</feature>
<dbReference type="SUPFAM" id="SSF48452">
    <property type="entry name" value="TPR-like"/>
    <property type="match status" value="1"/>
</dbReference>
<feature type="domain" description="RagB/SusD" evidence="7">
    <location>
        <begin position="347"/>
        <end position="497"/>
    </location>
</feature>
<feature type="signal peptide" evidence="6">
    <location>
        <begin position="1"/>
        <end position="26"/>
    </location>
</feature>
<dbReference type="CDD" id="cd08977">
    <property type="entry name" value="SusD"/>
    <property type="match status" value="1"/>
</dbReference>
<evidence type="ECO:0000259" key="8">
    <source>
        <dbReference type="Pfam" id="PF14322"/>
    </source>
</evidence>
<name>A0A553C866_9FLAO</name>
<feature type="chain" id="PRO_5022223651" evidence="6">
    <location>
        <begin position="27"/>
        <end position="497"/>
    </location>
</feature>